<accession>A0AA39CEL4</accession>
<keyword evidence="4" id="KW-1185">Reference proteome</keyword>
<keyword evidence="3" id="KW-0804">Transcription</keyword>
<dbReference type="Pfam" id="PF02150">
    <property type="entry name" value="Zn_ribbon_RPB9"/>
    <property type="match status" value="1"/>
</dbReference>
<evidence type="ECO:0000256" key="1">
    <source>
        <dbReference type="SAM" id="MobiDB-lite"/>
    </source>
</evidence>
<sequence>MSAAASPAPSEGESQTKRGEVSYRFCQECSNLLYPKEDRATATLLYICKACHATSQHDSACTYRQHLGATVQETAGTTADVAHDPTVGAASPELSSINCLLCGDALRCRKCGQLPDSDDSEGSEGSDGSEYVVS</sequence>
<protein>
    <submittedName>
        <fullName evidence="3">DNA-directed RNA polymerase II core subunit rpb9</fullName>
    </submittedName>
</protein>
<gene>
    <name evidence="3" type="primary">RPB9</name>
    <name evidence="3" type="ORF">H2200_010110</name>
</gene>
<dbReference type="GO" id="GO:0000428">
    <property type="term" value="C:DNA-directed RNA polymerase complex"/>
    <property type="evidence" value="ECO:0007669"/>
    <property type="project" value="UniProtKB-KW"/>
</dbReference>
<dbReference type="InterPro" id="IPR001529">
    <property type="entry name" value="Zn_ribbon_RPB9"/>
</dbReference>
<feature type="domain" description="DNA-directed RNA polymerase II subunit RPB9-like zinc ribbon" evidence="2">
    <location>
        <begin position="24"/>
        <end position="77"/>
    </location>
</feature>
<proteinExistence type="predicted"/>
<dbReference type="EMBL" id="JAPDRK010000016">
    <property type="protein sequence ID" value="KAJ9605453.1"/>
    <property type="molecule type" value="Genomic_DNA"/>
</dbReference>
<evidence type="ECO:0000259" key="2">
    <source>
        <dbReference type="SMART" id="SM00661"/>
    </source>
</evidence>
<comment type="caution">
    <text evidence="3">The sequence shown here is derived from an EMBL/GenBank/DDBJ whole genome shotgun (WGS) entry which is preliminary data.</text>
</comment>
<dbReference type="Gene3D" id="2.20.25.10">
    <property type="match status" value="1"/>
</dbReference>
<keyword evidence="3" id="KW-0240">DNA-directed RNA polymerase</keyword>
<evidence type="ECO:0000313" key="4">
    <source>
        <dbReference type="Proteomes" id="UP001172673"/>
    </source>
</evidence>
<reference evidence="3" key="1">
    <citation type="submission" date="2022-10" db="EMBL/GenBank/DDBJ databases">
        <title>Culturing micro-colonial fungi from biological soil crusts in the Mojave desert and describing Neophaeococcomyces mojavensis, and introducing the new genera and species Taxawa tesnikishii.</title>
        <authorList>
            <person name="Kurbessoian T."/>
            <person name="Stajich J.E."/>
        </authorList>
    </citation>
    <scope>NUCLEOTIDE SEQUENCE</scope>
    <source>
        <strain evidence="3">TK_41</strain>
    </source>
</reference>
<dbReference type="GO" id="GO:0006351">
    <property type="term" value="P:DNA-templated transcription"/>
    <property type="evidence" value="ECO:0007669"/>
    <property type="project" value="InterPro"/>
</dbReference>
<feature type="region of interest" description="Disordered" evidence="1">
    <location>
        <begin position="114"/>
        <end position="134"/>
    </location>
</feature>
<dbReference type="SUPFAM" id="SSF57783">
    <property type="entry name" value="Zinc beta-ribbon"/>
    <property type="match status" value="1"/>
</dbReference>
<dbReference type="AlphaFoldDB" id="A0AA39CEL4"/>
<organism evidence="3 4">
    <name type="scientific">Cladophialophora chaetospira</name>
    <dbReference type="NCBI Taxonomy" id="386627"/>
    <lineage>
        <taxon>Eukaryota</taxon>
        <taxon>Fungi</taxon>
        <taxon>Dikarya</taxon>
        <taxon>Ascomycota</taxon>
        <taxon>Pezizomycotina</taxon>
        <taxon>Eurotiomycetes</taxon>
        <taxon>Chaetothyriomycetidae</taxon>
        <taxon>Chaetothyriales</taxon>
        <taxon>Herpotrichiellaceae</taxon>
        <taxon>Cladophialophora</taxon>
    </lineage>
</organism>
<evidence type="ECO:0000313" key="3">
    <source>
        <dbReference type="EMBL" id="KAJ9605453.1"/>
    </source>
</evidence>
<name>A0AA39CEL4_9EURO</name>
<dbReference type="SMART" id="SM00661">
    <property type="entry name" value="RPOL9"/>
    <property type="match status" value="1"/>
</dbReference>
<dbReference type="Proteomes" id="UP001172673">
    <property type="component" value="Unassembled WGS sequence"/>
</dbReference>